<dbReference type="EMBL" id="SGPK01000080">
    <property type="protein sequence ID" value="THH08976.1"/>
    <property type="molecule type" value="Genomic_DNA"/>
</dbReference>
<evidence type="ECO:0000313" key="3">
    <source>
        <dbReference type="Proteomes" id="UP000308199"/>
    </source>
</evidence>
<gene>
    <name evidence="2" type="ORF">EW145_g2333</name>
</gene>
<keyword evidence="1" id="KW-1133">Transmembrane helix</keyword>
<organism evidence="2 3">
    <name type="scientific">Phellinidium pouzarii</name>
    <dbReference type="NCBI Taxonomy" id="167371"/>
    <lineage>
        <taxon>Eukaryota</taxon>
        <taxon>Fungi</taxon>
        <taxon>Dikarya</taxon>
        <taxon>Basidiomycota</taxon>
        <taxon>Agaricomycotina</taxon>
        <taxon>Agaricomycetes</taxon>
        <taxon>Hymenochaetales</taxon>
        <taxon>Hymenochaetaceae</taxon>
        <taxon>Phellinidium</taxon>
    </lineage>
</organism>
<dbReference type="AlphaFoldDB" id="A0A4S4LB77"/>
<dbReference type="OrthoDB" id="3214861at2759"/>
<feature type="transmembrane region" description="Helical" evidence="1">
    <location>
        <begin position="7"/>
        <end position="25"/>
    </location>
</feature>
<evidence type="ECO:0000313" key="2">
    <source>
        <dbReference type="EMBL" id="THH08976.1"/>
    </source>
</evidence>
<keyword evidence="1" id="KW-0472">Membrane</keyword>
<comment type="caution">
    <text evidence="2">The sequence shown here is derived from an EMBL/GenBank/DDBJ whole genome shotgun (WGS) entry which is preliminary data.</text>
</comment>
<proteinExistence type="predicted"/>
<keyword evidence="3" id="KW-1185">Reference proteome</keyword>
<sequence length="228" mass="25073">MRYTVAFLWILDSVHVAFISHYVYYDLVTNFGNFHSMVSRLPWSFIVLYAQSVDHEQAELVLGVSPVSGIVATVKFFQFQSVLQLVNFSWMLYCGLGSGIAADLWLAISLCYYLKKSRTGFKSTDTKISVLTMLSTDPHVFSPVAFNSMLAMMNARDSLSRDVINRHENNNGIRLGAFQVQSTADTGTDAIMSTNRESSGTVDIVPCPSVCPGLKSGEKVCLGLASGL</sequence>
<protein>
    <submittedName>
        <fullName evidence="2">Uncharacterized protein</fullName>
    </submittedName>
</protein>
<accession>A0A4S4LB77</accession>
<feature type="transmembrane region" description="Helical" evidence="1">
    <location>
        <begin position="90"/>
        <end position="114"/>
    </location>
</feature>
<dbReference type="Proteomes" id="UP000308199">
    <property type="component" value="Unassembled WGS sequence"/>
</dbReference>
<keyword evidence="1" id="KW-0812">Transmembrane</keyword>
<name>A0A4S4LB77_9AGAM</name>
<reference evidence="2 3" key="1">
    <citation type="submission" date="2019-02" db="EMBL/GenBank/DDBJ databases">
        <title>Genome sequencing of the rare red list fungi Phellinidium pouzarii.</title>
        <authorList>
            <person name="Buettner E."/>
            <person name="Kellner H."/>
        </authorList>
    </citation>
    <scope>NUCLEOTIDE SEQUENCE [LARGE SCALE GENOMIC DNA]</scope>
    <source>
        <strain evidence="2 3">DSM 108285</strain>
    </source>
</reference>
<evidence type="ECO:0000256" key="1">
    <source>
        <dbReference type="SAM" id="Phobius"/>
    </source>
</evidence>